<protein>
    <submittedName>
        <fullName evidence="1">Uncharacterized protein</fullName>
    </submittedName>
</protein>
<dbReference type="AlphaFoldDB" id="A0A6P1ZBU8"/>
<organism evidence="1 2">
    <name type="scientific">Oceanidesulfovibrio marinus</name>
    <dbReference type="NCBI Taxonomy" id="370038"/>
    <lineage>
        <taxon>Bacteria</taxon>
        <taxon>Pseudomonadati</taxon>
        <taxon>Thermodesulfobacteriota</taxon>
        <taxon>Desulfovibrionia</taxon>
        <taxon>Desulfovibrionales</taxon>
        <taxon>Desulfovibrionaceae</taxon>
        <taxon>Oceanidesulfovibrio</taxon>
    </lineage>
</organism>
<sequence>MNEQLGVAINLTLLGVTQWQVGPFSSIVNFAGKIFATGENGIYELASAEDDDGSEIEAFFELPPIDLGGHSSKRIRYVYLGWEGTGSIEIETKFDDNEARRYTVKPGVENLGSRQHWAKIAIASRPQGSYLRIKVRNLGGSDFSIDSIRVLATTSPRRARG</sequence>
<reference evidence="1 2" key="1">
    <citation type="submission" date="2018-06" db="EMBL/GenBank/DDBJ databases">
        <title>Complete genome of Desulfovibrio marinus P48SEP.</title>
        <authorList>
            <person name="Crispim J.S."/>
            <person name="Vidigal P.M.P."/>
            <person name="Silva L.C.F."/>
            <person name="Araujo L.C."/>
            <person name="Laguardia C.N."/>
            <person name="Dias R.S."/>
            <person name="Sousa M.P."/>
            <person name="Paula S.O."/>
            <person name="Silva C."/>
        </authorList>
    </citation>
    <scope>NUCLEOTIDE SEQUENCE [LARGE SCALE GENOMIC DNA]</scope>
    <source>
        <strain evidence="1 2">P48SEP</strain>
    </source>
</reference>
<dbReference type="RefSeq" id="WP_144306943.1">
    <property type="nucleotide sequence ID" value="NZ_QMIF01000017.1"/>
</dbReference>
<dbReference type="OrthoDB" id="6869119at2"/>
<comment type="caution">
    <text evidence="1">The sequence shown here is derived from an EMBL/GenBank/DDBJ whole genome shotgun (WGS) entry which is preliminary data.</text>
</comment>
<accession>A0A6P1ZBU8</accession>
<dbReference type="EMBL" id="QMIF01000017">
    <property type="protein sequence ID" value="TVM31158.1"/>
    <property type="molecule type" value="Genomic_DNA"/>
</dbReference>
<dbReference type="Proteomes" id="UP000434052">
    <property type="component" value="Unassembled WGS sequence"/>
</dbReference>
<proteinExistence type="predicted"/>
<gene>
    <name evidence="1" type="ORF">DQK91_18785</name>
</gene>
<evidence type="ECO:0000313" key="2">
    <source>
        <dbReference type="Proteomes" id="UP000434052"/>
    </source>
</evidence>
<name>A0A6P1ZBU8_9BACT</name>
<evidence type="ECO:0000313" key="1">
    <source>
        <dbReference type="EMBL" id="TVM31158.1"/>
    </source>
</evidence>